<evidence type="ECO:0000313" key="2">
    <source>
        <dbReference type="Proteomes" id="UP001060085"/>
    </source>
</evidence>
<reference evidence="2" key="1">
    <citation type="journal article" date="2023" name="Nat. Plants">
        <title>Single-cell RNA sequencing provides a high-resolution roadmap for understanding the multicellular compartmentation of specialized metabolism.</title>
        <authorList>
            <person name="Sun S."/>
            <person name="Shen X."/>
            <person name="Li Y."/>
            <person name="Li Y."/>
            <person name="Wang S."/>
            <person name="Li R."/>
            <person name="Zhang H."/>
            <person name="Shen G."/>
            <person name="Guo B."/>
            <person name="Wei J."/>
            <person name="Xu J."/>
            <person name="St-Pierre B."/>
            <person name="Chen S."/>
            <person name="Sun C."/>
        </authorList>
    </citation>
    <scope>NUCLEOTIDE SEQUENCE [LARGE SCALE GENOMIC DNA]</scope>
</reference>
<gene>
    <name evidence="1" type="ORF">M9H77_32261</name>
</gene>
<organism evidence="1 2">
    <name type="scientific">Catharanthus roseus</name>
    <name type="common">Madagascar periwinkle</name>
    <name type="synonym">Vinca rosea</name>
    <dbReference type="NCBI Taxonomy" id="4058"/>
    <lineage>
        <taxon>Eukaryota</taxon>
        <taxon>Viridiplantae</taxon>
        <taxon>Streptophyta</taxon>
        <taxon>Embryophyta</taxon>
        <taxon>Tracheophyta</taxon>
        <taxon>Spermatophyta</taxon>
        <taxon>Magnoliopsida</taxon>
        <taxon>eudicotyledons</taxon>
        <taxon>Gunneridae</taxon>
        <taxon>Pentapetalae</taxon>
        <taxon>asterids</taxon>
        <taxon>lamiids</taxon>
        <taxon>Gentianales</taxon>
        <taxon>Apocynaceae</taxon>
        <taxon>Rauvolfioideae</taxon>
        <taxon>Vinceae</taxon>
        <taxon>Catharanthinae</taxon>
        <taxon>Catharanthus</taxon>
    </lineage>
</organism>
<comment type="caution">
    <text evidence="1">The sequence shown here is derived from an EMBL/GenBank/DDBJ whole genome shotgun (WGS) entry which is preliminary data.</text>
</comment>
<dbReference type="Proteomes" id="UP001060085">
    <property type="component" value="Linkage Group LG07"/>
</dbReference>
<dbReference type="EMBL" id="CM044707">
    <property type="protein sequence ID" value="KAI5655074.1"/>
    <property type="molecule type" value="Genomic_DNA"/>
</dbReference>
<evidence type="ECO:0000313" key="1">
    <source>
        <dbReference type="EMBL" id="KAI5655074.1"/>
    </source>
</evidence>
<sequence length="199" mass="23167">MVNMPVILEKPMTPGIGDPEAPMIGEDEEGLLVPEEIEEEHLEGCFVEFPTCTFSLKKKRSDQGKRIDYRRADVGPYWKRTTLEMTPKDLVESFFINSVRSVNILTRAAQQMIRSWDVERRNMEKYKKSLEEIDRERVAAIDQVKELEKKVSDLEGVNMVLTKIKERLMDECVVKDGELRSLNDSFVLVNKTWTNVKRR</sequence>
<name>A0ACC0A2R5_CATRO</name>
<keyword evidence="2" id="KW-1185">Reference proteome</keyword>
<accession>A0ACC0A2R5</accession>
<protein>
    <submittedName>
        <fullName evidence="1">Uncharacterized protein</fullName>
    </submittedName>
</protein>
<proteinExistence type="predicted"/>